<keyword evidence="2" id="KW-1185">Reference proteome</keyword>
<dbReference type="Proteomes" id="UP000297245">
    <property type="component" value="Unassembled WGS sequence"/>
</dbReference>
<reference evidence="1 2" key="1">
    <citation type="journal article" date="2019" name="Nat. Ecol. Evol.">
        <title>Megaphylogeny resolves global patterns of mushroom evolution.</title>
        <authorList>
            <person name="Varga T."/>
            <person name="Krizsan K."/>
            <person name="Foldi C."/>
            <person name="Dima B."/>
            <person name="Sanchez-Garcia M."/>
            <person name="Sanchez-Ramirez S."/>
            <person name="Szollosi G.J."/>
            <person name="Szarkandi J.G."/>
            <person name="Papp V."/>
            <person name="Albert L."/>
            <person name="Andreopoulos W."/>
            <person name="Angelini C."/>
            <person name="Antonin V."/>
            <person name="Barry K.W."/>
            <person name="Bougher N.L."/>
            <person name="Buchanan P."/>
            <person name="Buyck B."/>
            <person name="Bense V."/>
            <person name="Catcheside P."/>
            <person name="Chovatia M."/>
            <person name="Cooper J."/>
            <person name="Damon W."/>
            <person name="Desjardin D."/>
            <person name="Finy P."/>
            <person name="Geml J."/>
            <person name="Haridas S."/>
            <person name="Hughes K."/>
            <person name="Justo A."/>
            <person name="Karasinski D."/>
            <person name="Kautmanova I."/>
            <person name="Kiss B."/>
            <person name="Kocsube S."/>
            <person name="Kotiranta H."/>
            <person name="LaButti K.M."/>
            <person name="Lechner B.E."/>
            <person name="Liimatainen K."/>
            <person name="Lipzen A."/>
            <person name="Lukacs Z."/>
            <person name="Mihaltcheva S."/>
            <person name="Morgado L.N."/>
            <person name="Niskanen T."/>
            <person name="Noordeloos M.E."/>
            <person name="Ohm R.A."/>
            <person name="Ortiz-Santana B."/>
            <person name="Ovrebo C."/>
            <person name="Racz N."/>
            <person name="Riley R."/>
            <person name="Savchenko A."/>
            <person name="Shiryaev A."/>
            <person name="Soop K."/>
            <person name="Spirin V."/>
            <person name="Szebenyi C."/>
            <person name="Tomsovsky M."/>
            <person name="Tulloss R.E."/>
            <person name="Uehling J."/>
            <person name="Grigoriev I.V."/>
            <person name="Vagvolgyi C."/>
            <person name="Papp T."/>
            <person name="Martin F.M."/>
            <person name="Miettinen O."/>
            <person name="Hibbett D.S."/>
            <person name="Nagy L.G."/>
        </authorList>
    </citation>
    <scope>NUCLEOTIDE SEQUENCE [LARGE SCALE GENOMIC DNA]</scope>
    <source>
        <strain evidence="1 2">CBS 962.96</strain>
    </source>
</reference>
<proteinExistence type="predicted"/>
<gene>
    <name evidence="1" type="ORF">K435DRAFT_401418</name>
</gene>
<accession>A0A4S8MFL7</accession>
<dbReference type="EMBL" id="ML179090">
    <property type="protein sequence ID" value="THV01387.1"/>
    <property type="molecule type" value="Genomic_DNA"/>
</dbReference>
<evidence type="ECO:0000313" key="1">
    <source>
        <dbReference type="EMBL" id="THV01387.1"/>
    </source>
</evidence>
<dbReference type="AlphaFoldDB" id="A0A4S8MFL7"/>
<organism evidence="1 2">
    <name type="scientific">Dendrothele bispora (strain CBS 962.96)</name>
    <dbReference type="NCBI Taxonomy" id="1314807"/>
    <lineage>
        <taxon>Eukaryota</taxon>
        <taxon>Fungi</taxon>
        <taxon>Dikarya</taxon>
        <taxon>Basidiomycota</taxon>
        <taxon>Agaricomycotina</taxon>
        <taxon>Agaricomycetes</taxon>
        <taxon>Agaricomycetidae</taxon>
        <taxon>Agaricales</taxon>
        <taxon>Agaricales incertae sedis</taxon>
        <taxon>Dendrothele</taxon>
    </lineage>
</organism>
<evidence type="ECO:0000313" key="2">
    <source>
        <dbReference type="Proteomes" id="UP000297245"/>
    </source>
</evidence>
<protein>
    <submittedName>
        <fullName evidence="1">Uncharacterized protein</fullName>
    </submittedName>
</protein>
<name>A0A4S8MFL7_DENBC</name>
<sequence length="113" mass="13080">MASLISRGRFFQLLNLDLYCRSTCQRMTVNFPSFLCIWEYKGKKESWLYSPILNLSLSLFLLFVSPVSHLMPNVVRVHDLHLFQITMHMLAILPRFSSSSQIIANGKFALILL</sequence>